<evidence type="ECO:0000313" key="3">
    <source>
        <dbReference type="Proteomes" id="UP000008311"/>
    </source>
</evidence>
<dbReference type="AlphaFoldDB" id="B9RPS3"/>
<accession>B9RPS3</accession>
<evidence type="ECO:0000313" key="2">
    <source>
        <dbReference type="EMBL" id="EEF46689.1"/>
    </source>
</evidence>
<name>B9RPS3_RICCO</name>
<proteinExistence type="predicted"/>
<gene>
    <name evidence="2" type="ORF">RCOM_1551230</name>
</gene>
<dbReference type="EMBL" id="EQ973796">
    <property type="protein sequence ID" value="EEF46689.1"/>
    <property type="molecule type" value="Genomic_DNA"/>
</dbReference>
<reference evidence="3" key="1">
    <citation type="journal article" date="2010" name="Nat. Biotechnol.">
        <title>Draft genome sequence of the oilseed species Ricinus communis.</title>
        <authorList>
            <person name="Chan A.P."/>
            <person name="Crabtree J."/>
            <person name="Zhao Q."/>
            <person name="Lorenzi H."/>
            <person name="Orvis J."/>
            <person name="Puiu D."/>
            <person name="Melake-Berhan A."/>
            <person name="Jones K.M."/>
            <person name="Redman J."/>
            <person name="Chen G."/>
            <person name="Cahoon E.B."/>
            <person name="Gedil M."/>
            <person name="Stanke M."/>
            <person name="Haas B.J."/>
            <person name="Wortman J.R."/>
            <person name="Fraser-Liggett C.M."/>
            <person name="Ravel J."/>
            <person name="Rabinowicz P.D."/>
        </authorList>
    </citation>
    <scope>NUCLEOTIDE SEQUENCE [LARGE SCALE GENOMIC DNA]</scope>
    <source>
        <strain evidence="3">cv. Hale</strain>
    </source>
</reference>
<evidence type="ECO:0000256" key="1">
    <source>
        <dbReference type="SAM" id="MobiDB-lite"/>
    </source>
</evidence>
<dbReference type="Proteomes" id="UP000008311">
    <property type="component" value="Unassembled WGS sequence"/>
</dbReference>
<protein>
    <submittedName>
        <fullName evidence="2">Uncharacterized protein</fullName>
    </submittedName>
</protein>
<feature type="compositionally biased region" description="Basic and acidic residues" evidence="1">
    <location>
        <begin position="41"/>
        <end position="57"/>
    </location>
</feature>
<organism evidence="2 3">
    <name type="scientific">Ricinus communis</name>
    <name type="common">Castor bean</name>
    <dbReference type="NCBI Taxonomy" id="3988"/>
    <lineage>
        <taxon>Eukaryota</taxon>
        <taxon>Viridiplantae</taxon>
        <taxon>Streptophyta</taxon>
        <taxon>Embryophyta</taxon>
        <taxon>Tracheophyta</taxon>
        <taxon>Spermatophyta</taxon>
        <taxon>Magnoliopsida</taxon>
        <taxon>eudicotyledons</taxon>
        <taxon>Gunneridae</taxon>
        <taxon>Pentapetalae</taxon>
        <taxon>rosids</taxon>
        <taxon>fabids</taxon>
        <taxon>Malpighiales</taxon>
        <taxon>Euphorbiaceae</taxon>
        <taxon>Acalyphoideae</taxon>
        <taxon>Acalypheae</taxon>
        <taxon>Ricinus</taxon>
    </lineage>
</organism>
<keyword evidence="3" id="KW-1185">Reference proteome</keyword>
<feature type="region of interest" description="Disordered" evidence="1">
    <location>
        <begin position="1"/>
        <end position="57"/>
    </location>
</feature>
<dbReference type="InParanoid" id="B9RPS3"/>
<sequence>MEEHIKLKESSNPVSIKRKIEPLNMEIKSDGPLGKDSAPPIERDDRTRKKAKTRIED</sequence>